<protein>
    <submittedName>
        <fullName evidence="3">Uncharacterized protein</fullName>
    </submittedName>
</protein>
<keyword evidence="2" id="KW-1185">Reference proteome</keyword>
<dbReference type="AlphaFoldDB" id="A0A915IJC2"/>
<feature type="region of interest" description="Disordered" evidence="1">
    <location>
        <begin position="79"/>
        <end position="101"/>
    </location>
</feature>
<sequence>MQNIFNASVINNRNALDKLNIGQNCAETEFLQVSIIPSPSVQAVHRSQEYFGDNASEYEVEREQIRRPFLSKDPVVVEVEDGENGEENPSQSTSSQMNDRQQALNGRMTGKLFGSDGCLQGGKLQRPNTLCSPQRLTNGFLAASDDASDIFYSLATPTKTQVLTYFTQARKFRIRRLINGDIQVTDWGHFPLMDAWLDVNFCYKIWRIESYGRQVVRMTEAIKWNILLPQPTSTTLHDWNGDYFGTLLPEERPFTLISSERKIVARLVLQKEILNRAVENQNGGQNIGDRSNHETINNKTITENKNDKSIAVARQKSAAINDHCWICVLESNGRHLARLENWQEVQFNKDVGFQMKLLILCALIRLVGRISAKKNIFYLGKYLLGCCSGEV</sequence>
<dbReference type="WBParaSite" id="nRc.2.0.1.t14151-RA">
    <property type="protein sequence ID" value="nRc.2.0.1.t14151-RA"/>
    <property type="gene ID" value="nRc.2.0.1.g14151"/>
</dbReference>
<reference evidence="3" key="1">
    <citation type="submission" date="2022-11" db="UniProtKB">
        <authorList>
            <consortium name="WormBaseParasite"/>
        </authorList>
    </citation>
    <scope>IDENTIFICATION</scope>
</reference>
<accession>A0A915IJC2</accession>
<evidence type="ECO:0000313" key="2">
    <source>
        <dbReference type="Proteomes" id="UP000887565"/>
    </source>
</evidence>
<name>A0A915IJC2_ROMCU</name>
<dbReference type="Proteomes" id="UP000887565">
    <property type="component" value="Unplaced"/>
</dbReference>
<organism evidence="2 3">
    <name type="scientific">Romanomermis culicivorax</name>
    <name type="common">Nematode worm</name>
    <dbReference type="NCBI Taxonomy" id="13658"/>
    <lineage>
        <taxon>Eukaryota</taxon>
        <taxon>Metazoa</taxon>
        <taxon>Ecdysozoa</taxon>
        <taxon>Nematoda</taxon>
        <taxon>Enoplea</taxon>
        <taxon>Dorylaimia</taxon>
        <taxon>Mermithida</taxon>
        <taxon>Mermithoidea</taxon>
        <taxon>Mermithidae</taxon>
        <taxon>Romanomermis</taxon>
    </lineage>
</organism>
<feature type="compositionally biased region" description="Polar residues" evidence="1">
    <location>
        <begin position="90"/>
        <end position="101"/>
    </location>
</feature>
<evidence type="ECO:0000313" key="3">
    <source>
        <dbReference type="WBParaSite" id="nRc.2.0.1.t14151-RA"/>
    </source>
</evidence>
<proteinExistence type="predicted"/>
<evidence type="ECO:0000256" key="1">
    <source>
        <dbReference type="SAM" id="MobiDB-lite"/>
    </source>
</evidence>